<feature type="region of interest" description="Disordered" evidence="1">
    <location>
        <begin position="225"/>
        <end position="304"/>
    </location>
</feature>
<dbReference type="EMBL" id="JARPYI010000001">
    <property type="protein sequence ID" value="MDT2598794.1"/>
    <property type="molecule type" value="Genomic_DNA"/>
</dbReference>
<keyword evidence="3" id="KW-1185">Reference proteome</keyword>
<protein>
    <submittedName>
        <fullName evidence="2">Uncharacterized protein</fullName>
    </submittedName>
</protein>
<sequence>MKEAKLGQRQVFGMLRKSLEKRVIQRFEQAKNAAEIVEFAVAILIRDALCVGDFSYMFPEVIREIFLTAEPNDTLRRHCVYFQNYFTTKGEWQKVIDRLFKSEKEFRAFTKETCLYKALLEKKARETSAESEFRFDLVTVFKDVNGKRYTWTLRDTKQVAKNLASETAEVLQILTTLTIFQASGVRRFAEYVKFKSTKSCVDAEHEADLAEPAEESVQASIVENKRDVKANPRQKQAAPAAKVAADSHQKTVNQAAAGSEKQKDGLKNRARADSKANSLAVKANSPTKEAKAPPQKLDTSALRYGKPVEQIEQAQDDKKWNSRVKEFFAKIM</sequence>
<feature type="compositionally biased region" description="Low complexity" evidence="1">
    <location>
        <begin position="231"/>
        <end position="244"/>
    </location>
</feature>
<proteinExistence type="predicted"/>
<dbReference type="Proteomes" id="UP001252875">
    <property type="component" value="Unassembled WGS sequence"/>
</dbReference>
<feature type="compositionally biased region" description="Basic and acidic residues" evidence="1">
    <location>
        <begin position="260"/>
        <end position="274"/>
    </location>
</feature>
<reference evidence="2 3" key="1">
    <citation type="submission" date="2023-03" db="EMBL/GenBank/DDBJ databases">
        <authorList>
            <person name="Shen W."/>
            <person name="Cai J."/>
        </authorList>
    </citation>
    <scope>NUCLEOTIDE SEQUENCE [LARGE SCALE GENOMIC DNA]</scope>
    <source>
        <strain evidence="2 3">D6-4</strain>
    </source>
</reference>
<organism evidence="2 3">
    <name type="scientific">Enterococcus hulanensis</name>
    <dbReference type="NCBI Taxonomy" id="2559929"/>
    <lineage>
        <taxon>Bacteria</taxon>
        <taxon>Bacillati</taxon>
        <taxon>Bacillota</taxon>
        <taxon>Bacilli</taxon>
        <taxon>Lactobacillales</taxon>
        <taxon>Enterococcaceae</taxon>
        <taxon>Enterococcus</taxon>
    </lineage>
</organism>
<accession>A0ABU3EVA8</accession>
<gene>
    <name evidence="2" type="ORF">P7D85_03355</name>
</gene>
<evidence type="ECO:0000313" key="2">
    <source>
        <dbReference type="EMBL" id="MDT2598794.1"/>
    </source>
</evidence>
<comment type="caution">
    <text evidence="2">The sequence shown here is derived from an EMBL/GenBank/DDBJ whole genome shotgun (WGS) entry which is preliminary data.</text>
</comment>
<evidence type="ECO:0000256" key="1">
    <source>
        <dbReference type="SAM" id="MobiDB-lite"/>
    </source>
</evidence>
<evidence type="ECO:0000313" key="3">
    <source>
        <dbReference type="Proteomes" id="UP001252875"/>
    </source>
</evidence>
<dbReference type="RefSeq" id="WP_311820993.1">
    <property type="nucleotide sequence ID" value="NZ_JARPYF010000001.1"/>
</dbReference>
<name>A0ABU3EVA8_9ENTE</name>